<accession>A0ABW3JV15</accession>
<evidence type="ECO:0000256" key="2">
    <source>
        <dbReference type="ARBA" id="ARBA00005940"/>
    </source>
</evidence>
<dbReference type="Pfam" id="PF08533">
    <property type="entry name" value="Glyco_hydro_42C"/>
    <property type="match status" value="1"/>
</dbReference>
<evidence type="ECO:0000259" key="9">
    <source>
        <dbReference type="Pfam" id="PF08532"/>
    </source>
</evidence>
<keyword evidence="12" id="KW-1185">Reference proteome</keyword>
<evidence type="ECO:0000259" key="8">
    <source>
        <dbReference type="Pfam" id="PF02449"/>
    </source>
</evidence>
<dbReference type="PANTHER" id="PTHR36447:SF2">
    <property type="entry name" value="BETA-GALACTOSIDASE YESZ"/>
    <property type="match status" value="1"/>
</dbReference>
<keyword evidence="5 11" id="KW-0378">Hydrolase</keyword>
<dbReference type="PIRSF" id="PIRSF001084">
    <property type="entry name" value="B-galactosidase"/>
    <property type="match status" value="1"/>
</dbReference>
<dbReference type="InterPro" id="IPR029062">
    <property type="entry name" value="Class_I_gatase-like"/>
</dbReference>
<dbReference type="Proteomes" id="UP001597112">
    <property type="component" value="Unassembled WGS sequence"/>
</dbReference>
<evidence type="ECO:0000259" key="10">
    <source>
        <dbReference type="Pfam" id="PF08533"/>
    </source>
</evidence>
<keyword evidence="6" id="KW-0862">Zinc</keyword>
<dbReference type="InterPro" id="IPR017853">
    <property type="entry name" value="GH"/>
</dbReference>
<evidence type="ECO:0000256" key="7">
    <source>
        <dbReference type="ARBA" id="ARBA00023295"/>
    </source>
</evidence>
<comment type="caution">
    <text evidence="11">The sequence shown here is derived from an EMBL/GenBank/DDBJ whole genome shotgun (WGS) entry which is preliminary data.</text>
</comment>
<evidence type="ECO:0000256" key="3">
    <source>
        <dbReference type="ARBA" id="ARBA00012756"/>
    </source>
</evidence>
<comment type="catalytic activity">
    <reaction evidence="1">
        <text>Hydrolysis of terminal non-reducing beta-D-galactose residues in beta-D-galactosides.</text>
        <dbReference type="EC" id="3.2.1.23"/>
    </reaction>
</comment>
<protein>
    <recommendedName>
        <fullName evidence="3">beta-galactosidase</fullName>
        <ecNumber evidence="3">3.2.1.23</ecNumber>
    </recommendedName>
</protein>
<feature type="domain" description="Beta-galactosidase trimerisation" evidence="9">
    <location>
        <begin position="437"/>
        <end position="654"/>
    </location>
</feature>
<dbReference type="Pfam" id="PF08532">
    <property type="entry name" value="Glyco_hydro_42M"/>
    <property type="match status" value="1"/>
</dbReference>
<organism evidence="11 12">
    <name type="scientific">Ohtaekwangia kribbensis</name>
    <dbReference type="NCBI Taxonomy" id="688913"/>
    <lineage>
        <taxon>Bacteria</taxon>
        <taxon>Pseudomonadati</taxon>
        <taxon>Bacteroidota</taxon>
        <taxon>Cytophagia</taxon>
        <taxon>Cytophagales</taxon>
        <taxon>Fulvivirgaceae</taxon>
        <taxon>Ohtaekwangia</taxon>
    </lineage>
</organism>
<dbReference type="CDD" id="cd03143">
    <property type="entry name" value="A4_beta-galactosidase_middle_domain"/>
    <property type="match status" value="1"/>
</dbReference>
<evidence type="ECO:0000313" key="12">
    <source>
        <dbReference type="Proteomes" id="UP001597112"/>
    </source>
</evidence>
<evidence type="ECO:0000256" key="4">
    <source>
        <dbReference type="ARBA" id="ARBA00022723"/>
    </source>
</evidence>
<dbReference type="InterPro" id="IPR013739">
    <property type="entry name" value="Beta_galactosidase_C"/>
</dbReference>
<evidence type="ECO:0000256" key="1">
    <source>
        <dbReference type="ARBA" id="ARBA00001412"/>
    </source>
</evidence>
<name>A0ABW3JV15_9BACT</name>
<dbReference type="SUPFAM" id="SSF52317">
    <property type="entry name" value="Class I glutamine amidotransferase-like"/>
    <property type="match status" value="1"/>
</dbReference>
<dbReference type="Gene3D" id="3.20.20.80">
    <property type="entry name" value="Glycosidases"/>
    <property type="match status" value="1"/>
</dbReference>
<dbReference type="RefSeq" id="WP_377573363.1">
    <property type="nucleotide sequence ID" value="NZ_JBHTKA010000001.1"/>
</dbReference>
<dbReference type="InterPro" id="IPR013529">
    <property type="entry name" value="Glyco_hydro_42_N"/>
</dbReference>
<feature type="domain" description="Glycoside hydrolase family 42 N-terminal" evidence="8">
    <location>
        <begin position="59"/>
        <end position="424"/>
    </location>
</feature>
<dbReference type="PANTHER" id="PTHR36447">
    <property type="entry name" value="BETA-GALACTOSIDASE GANA"/>
    <property type="match status" value="1"/>
</dbReference>
<evidence type="ECO:0000256" key="6">
    <source>
        <dbReference type="ARBA" id="ARBA00022833"/>
    </source>
</evidence>
<feature type="domain" description="Beta-galactosidase C-terminal" evidence="10">
    <location>
        <begin position="672"/>
        <end position="724"/>
    </location>
</feature>
<comment type="similarity">
    <text evidence="2">Belongs to the glycosyl hydrolase 42 family.</text>
</comment>
<reference evidence="12" key="1">
    <citation type="journal article" date="2019" name="Int. J. Syst. Evol. Microbiol.">
        <title>The Global Catalogue of Microorganisms (GCM) 10K type strain sequencing project: providing services to taxonomists for standard genome sequencing and annotation.</title>
        <authorList>
            <consortium name="The Broad Institute Genomics Platform"/>
            <consortium name="The Broad Institute Genome Sequencing Center for Infectious Disease"/>
            <person name="Wu L."/>
            <person name="Ma J."/>
        </authorList>
    </citation>
    <scope>NUCLEOTIDE SEQUENCE [LARGE SCALE GENOMIC DNA]</scope>
    <source>
        <strain evidence="12">CCUG 58938</strain>
    </source>
</reference>
<dbReference type="Pfam" id="PF02449">
    <property type="entry name" value="Glyco_hydro_42"/>
    <property type="match status" value="1"/>
</dbReference>
<dbReference type="SUPFAM" id="SSF51445">
    <property type="entry name" value="(Trans)glycosidases"/>
    <property type="match status" value="1"/>
</dbReference>
<gene>
    <name evidence="11" type="ORF">ACFQ21_00655</name>
</gene>
<keyword evidence="4" id="KW-0479">Metal-binding</keyword>
<evidence type="ECO:0000313" key="11">
    <source>
        <dbReference type="EMBL" id="MFD0997788.1"/>
    </source>
</evidence>
<dbReference type="EMBL" id="JBHTKA010000001">
    <property type="protein sequence ID" value="MFD0997788.1"/>
    <property type="molecule type" value="Genomic_DNA"/>
</dbReference>
<dbReference type="EC" id="3.2.1.23" evidence="3"/>
<dbReference type="InterPro" id="IPR003476">
    <property type="entry name" value="Glyco_hydro_42"/>
</dbReference>
<dbReference type="Gene3D" id="3.40.50.880">
    <property type="match status" value="1"/>
</dbReference>
<dbReference type="GO" id="GO:0004565">
    <property type="term" value="F:beta-galactosidase activity"/>
    <property type="evidence" value="ECO:0007669"/>
    <property type="project" value="UniProtKB-EC"/>
</dbReference>
<sequence>MFWLFNEVNTFLLCGQMMTISPPGKFIISFFLTICFITAGSEISAQPYVFDDILFGVAYYHEYMPYERLDEDVQLMKEAGINYVRLGESTWQLWEPRDGEFEFAWMDRVVAAMHKAGIKVIMGTPTYSVPAWLYHKHPEITAMQSDGQRLKYGIRQNADLTNAVYLYYSQRVIKRIVEHYKENPAVIGYQIDNETHSKWPDDKDNHIKYIEYLKGKFHSVDTINKVWGFNYWGQAINDWNELHPASGFNHPGYRLEWARYQRAAVTDFLLWQASIVRKYKGASQFVMHDFAGALRSDIDQKAISETLDYAGVNIYHYDQDKSDGLRIAMQGDFTRSLKMKNYIVPETNASSIGWNSKEQFPPYDGQLRLNYYAHIGSGANLISYWHWHSLHNGIEQYWRGVLPHDLKPGRIYKEVSTIGHEREKLGKKLVNIKKNNKVAILFSEDSDVALSLQRFDNNFKGPETGPWDADGAYQKILTRFYKTLYDLNVEADFVFDNTEDLSQYQVLIVPSLYIASDGMLSRLSAFVKNGGHLIVTMKSGFCNEHSAVRHATMPAGLTDVGGFTYQEFSTLRSPVPLKGDPFHTKDQNYTEQWVEFLQPTTARPLAFYDHPVYDIYPAIVQNHSGKGMMTYMGTIPSESIMKNIVMTALAERNILGVDYLLPASIKVKHGVSNSGKNLHFYYNFSSTEKTFPYTYRDGVNLLTNVPLRRGKDLTLKAWDVAVIETLIY</sequence>
<dbReference type="InterPro" id="IPR013738">
    <property type="entry name" value="Beta_galactosidase_Trimer"/>
</dbReference>
<keyword evidence="7 11" id="KW-0326">Glycosidase</keyword>
<proteinExistence type="inferred from homology"/>
<evidence type="ECO:0000256" key="5">
    <source>
        <dbReference type="ARBA" id="ARBA00022801"/>
    </source>
</evidence>